<protein>
    <submittedName>
        <fullName evidence="2">Uncharacterized protein</fullName>
    </submittedName>
</protein>
<gene>
    <name evidence="2" type="ORF">TRL7639_02527</name>
</gene>
<evidence type="ECO:0000313" key="3">
    <source>
        <dbReference type="Proteomes" id="UP000193077"/>
    </source>
</evidence>
<dbReference type="OrthoDB" id="9817438at2"/>
<dbReference type="AlphaFoldDB" id="A0A1Y5STR3"/>
<dbReference type="RefSeq" id="WP_133057653.1">
    <property type="nucleotide sequence ID" value="NZ_FWFO01000001.1"/>
</dbReference>
<sequence length="479" mass="53556">METYQRPKSRRFQRKNTLANSRLPFPGSGNSSSEEDIPPFLLRIHQLGHFDIFTNAPDPGLDQIVRRWIKVSSALLTNQAETVFDDTLNCLAELALMELELPRTFPGIEAMRPFLRPHPVGKLPGLTPWPATRHLYVAEDYEDLRKMMASQPIGVTAAKNHKFLDYLRLGETDGNVIESFDLKTLRAHLYSDEADNHDEGFIDLRLSDLGTRLISSEGEIRLLQILIPADETTDTLITRLAGMMGVPGNRSHYKVAHFTALTKDAEGNDQVKTSFLLVDSDKLIDASIGWSAKPGGHPLLTDEQASVGAWANAELFKPLGIRALLQMGLPAYFEFQLDAVEDNVFDGAGRRLVEEAQDTGISARKKTPRAYKPKMFKLVRALRYPRRNLVPEEVGFEARVLSGSPRKEPETQVSVKGFWRRIGEGSIGRGPDGNPEVGRTWVAPHVRWGDKPPAPELPYAKEPLMPHVTDPRRKSNSSS</sequence>
<evidence type="ECO:0000256" key="1">
    <source>
        <dbReference type="SAM" id="MobiDB-lite"/>
    </source>
</evidence>
<organism evidence="2 3">
    <name type="scientific">Falsiruegeria litorea R37</name>
    <dbReference type="NCBI Taxonomy" id="1200284"/>
    <lineage>
        <taxon>Bacteria</taxon>
        <taxon>Pseudomonadati</taxon>
        <taxon>Pseudomonadota</taxon>
        <taxon>Alphaproteobacteria</taxon>
        <taxon>Rhodobacterales</taxon>
        <taxon>Roseobacteraceae</taxon>
        <taxon>Falsiruegeria</taxon>
    </lineage>
</organism>
<dbReference type="EMBL" id="FWFO01000001">
    <property type="protein sequence ID" value="SLN46312.1"/>
    <property type="molecule type" value="Genomic_DNA"/>
</dbReference>
<accession>A0A1Y5STR3</accession>
<dbReference type="Proteomes" id="UP000193077">
    <property type="component" value="Unassembled WGS sequence"/>
</dbReference>
<reference evidence="2 3" key="1">
    <citation type="submission" date="2017-03" db="EMBL/GenBank/DDBJ databases">
        <authorList>
            <person name="Afonso C.L."/>
            <person name="Miller P.J."/>
            <person name="Scott M.A."/>
            <person name="Spackman E."/>
            <person name="Goraichik I."/>
            <person name="Dimitrov K.M."/>
            <person name="Suarez D.L."/>
            <person name="Swayne D.E."/>
        </authorList>
    </citation>
    <scope>NUCLEOTIDE SEQUENCE [LARGE SCALE GENOMIC DNA]</scope>
    <source>
        <strain evidence="2 3">CECT 7639</strain>
    </source>
</reference>
<feature type="region of interest" description="Disordered" evidence="1">
    <location>
        <begin position="1"/>
        <end position="34"/>
    </location>
</feature>
<name>A0A1Y5STR3_9RHOB</name>
<keyword evidence="3" id="KW-1185">Reference proteome</keyword>
<proteinExistence type="predicted"/>
<evidence type="ECO:0000313" key="2">
    <source>
        <dbReference type="EMBL" id="SLN46312.1"/>
    </source>
</evidence>
<feature type="region of interest" description="Disordered" evidence="1">
    <location>
        <begin position="424"/>
        <end position="479"/>
    </location>
</feature>